<dbReference type="Proteomes" id="UP001301350">
    <property type="component" value="Unassembled WGS sequence"/>
</dbReference>
<organism evidence="10 11">
    <name type="scientific">Cyanidium caldarium</name>
    <name type="common">Red alga</name>
    <dbReference type="NCBI Taxonomy" id="2771"/>
    <lineage>
        <taxon>Eukaryota</taxon>
        <taxon>Rhodophyta</taxon>
        <taxon>Bangiophyceae</taxon>
        <taxon>Cyanidiales</taxon>
        <taxon>Cyanidiaceae</taxon>
        <taxon>Cyanidium</taxon>
    </lineage>
</organism>
<evidence type="ECO:0000256" key="3">
    <source>
        <dbReference type="ARBA" id="ARBA00004742"/>
    </source>
</evidence>
<dbReference type="GO" id="GO:0004807">
    <property type="term" value="F:triose-phosphate isomerase activity"/>
    <property type="evidence" value="ECO:0007669"/>
    <property type="project" value="UniProtKB-EC"/>
</dbReference>
<comment type="pathway">
    <text evidence="2 9">Carbohydrate degradation; glycolysis; D-glyceraldehyde 3-phosphate from glycerone phosphate: step 1/1.</text>
</comment>
<evidence type="ECO:0000313" key="11">
    <source>
        <dbReference type="Proteomes" id="UP001301350"/>
    </source>
</evidence>
<dbReference type="FunFam" id="3.20.20.70:FF:000020">
    <property type="entry name" value="Triosephosphate isomerase"/>
    <property type="match status" value="1"/>
</dbReference>
<dbReference type="InterPro" id="IPR013785">
    <property type="entry name" value="Aldolase_TIM"/>
</dbReference>
<keyword evidence="7 9" id="KW-0324">Glycolysis</keyword>
<dbReference type="InterPro" id="IPR000652">
    <property type="entry name" value="Triosephosphate_isomerase"/>
</dbReference>
<dbReference type="Pfam" id="PF00121">
    <property type="entry name" value="TIM"/>
    <property type="match status" value="1"/>
</dbReference>
<dbReference type="NCBIfam" id="TIGR00419">
    <property type="entry name" value="tim"/>
    <property type="match status" value="1"/>
</dbReference>
<keyword evidence="6 9" id="KW-0312">Gluconeogenesis</keyword>
<evidence type="ECO:0000313" key="10">
    <source>
        <dbReference type="EMBL" id="KAK4536849.1"/>
    </source>
</evidence>
<dbReference type="GO" id="GO:0019563">
    <property type="term" value="P:glycerol catabolic process"/>
    <property type="evidence" value="ECO:0007669"/>
    <property type="project" value="TreeGrafter"/>
</dbReference>
<proteinExistence type="inferred from homology"/>
<dbReference type="PANTHER" id="PTHR21139">
    <property type="entry name" value="TRIOSEPHOSPHATE ISOMERASE"/>
    <property type="match status" value="1"/>
</dbReference>
<dbReference type="HAMAP" id="MF_00147_B">
    <property type="entry name" value="TIM_B"/>
    <property type="match status" value="1"/>
</dbReference>
<comment type="subunit">
    <text evidence="5">Homodimer.</text>
</comment>
<dbReference type="GO" id="GO:0046166">
    <property type="term" value="P:glyceraldehyde-3-phosphate biosynthetic process"/>
    <property type="evidence" value="ECO:0007669"/>
    <property type="project" value="TreeGrafter"/>
</dbReference>
<dbReference type="EC" id="5.3.1.1" evidence="9"/>
<dbReference type="GO" id="GO:0006094">
    <property type="term" value="P:gluconeogenesis"/>
    <property type="evidence" value="ECO:0007669"/>
    <property type="project" value="UniProtKB-KW"/>
</dbReference>
<dbReference type="GO" id="GO:0005829">
    <property type="term" value="C:cytosol"/>
    <property type="evidence" value="ECO:0007669"/>
    <property type="project" value="TreeGrafter"/>
</dbReference>
<dbReference type="PANTHER" id="PTHR21139:SF2">
    <property type="entry name" value="TRIOSEPHOSPHATE ISOMERASE"/>
    <property type="match status" value="1"/>
</dbReference>
<dbReference type="GO" id="GO:0009507">
    <property type="term" value="C:chloroplast"/>
    <property type="evidence" value="ECO:0007669"/>
    <property type="project" value="UniProtKB-SubCell"/>
</dbReference>
<keyword evidence="11" id="KW-1185">Reference proteome</keyword>
<dbReference type="InterPro" id="IPR022896">
    <property type="entry name" value="TrioseP_Isoase_bac/euk"/>
</dbReference>
<comment type="subcellular location">
    <subcellularLocation>
        <location evidence="1">Plastid</location>
        <location evidence="1">Chloroplast</location>
    </subcellularLocation>
</comment>
<comment type="catalytic activity">
    <reaction evidence="9">
        <text>D-glyceraldehyde 3-phosphate = dihydroxyacetone phosphate</text>
        <dbReference type="Rhea" id="RHEA:18585"/>
        <dbReference type="ChEBI" id="CHEBI:57642"/>
        <dbReference type="ChEBI" id="CHEBI:59776"/>
        <dbReference type="EC" id="5.3.1.1"/>
    </reaction>
</comment>
<evidence type="ECO:0000256" key="1">
    <source>
        <dbReference type="ARBA" id="ARBA00004229"/>
    </source>
</evidence>
<comment type="caution">
    <text evidence="10">The sequence shown here is derived from an EMBL/GenBank/DDBJ whole genome shotgun (WGS) entry which is preliminary data.</text>
</comment>
<accession>A0AAV9IX49</accession>
<name>A0AAV9IX49_CYACA</name>
<protein>
    <recommendedName>
        <fullName evidence="9">Triosephosphate isomerase</fullName>
        <ecNumber evidence="9">5.3.1.1</ecNumber>
    </recommendedName>
</protein>
<dbReference type="Gene3D" id="3.20.20.70">
    <property type="entry name" value="Aldolase class I"/>
    <property type="match status" value="1"/>
</dbReference>
<comment type="similarity">
    <text evidence="4 9">Belongs to the triosephosphate isomerase family.</text>
</comment>
<keyword evidence="8 9" id="KW-0413">Isomerase</keyword>
<evidence type="ECO:0000256" key="7">
    <source>
        <dbReference type="ARBA" id="ARBA00023152"/>
    </source>
</evidence>
<dbReference type="SUPFAM" id="SSF51351">
    <property type="entry name" value="Triosephosphate isomerase (TIM)"/>
    <property type="match status" value="1"/>
</dbReference>
<dbReference type="CDD" id="cd00311">
    <property type="entry name" value="TIM"/>
    <property type="match status" value="1"/>
</dbReference>
<evidence type="ECO:0000256" key="5">
    <source>
        <dbReference type="ARBA" id="ARBA00011738"/>
    </source>
</evidence>
<dbReference type="PROSITE" id="PS51440">
    <property type="entry name" value="TIM_2"/>
    <property type="match status" value="1"/>
</dbReference>
<dbReference type="AlphaFoldDB" id="A0AAV9IX49"/>
<sequence>MTRKYLVGGNWKCNGSLASVKQLCSALNAGDKLDDAKVEVVCAPPAPYVLYARNLLRPDFMLALQNCWVGGCGAYTGEVAADMVADCLAPTPWVILGHSERRHLPELRESDETVAKKTKYAVEKGLQVILCIGELLEEREANRTQEVNERQLEAVRAVLSPDAWDRIVIAYEPVWAIGTGKVATPEQAQETHAAVRQWLIAKVGRQTADNMRILYGGSVKGSNAAELACKPDVDGFLVGGASLKGDEFLQIIAACQNAAS</sequence>
<dbReference type="GO" id="GO:0006096">
    <property type="term" value="P:glycolytic process"/>
    <property type="evidence" value="ECO:0007669"/>
    <property type="project" value="UniProtKB-KW"/>
</dbReference>
<dbReference type="InterPro" id="IPR020861">
    <property type="entry name" value="Triosephosphate_isomerase_AS"/>
</dbReference>
<dbReference type="EMBL" id="JANCYW010000010">
    <property type="protein sequence ID" value="KAK4536849.1"/>
    <property type="molecule type" value="Genomic_DNA"/>
</dbReference>
<reference evidence="10 11" key="1">
    <citation type="submission" date="2022-07" db="EMBL/GenBank/DDBJ databases">
        <title>Genome-wide signatures of adaptation to extreme environments.</title>
        <authorList>
            <person name="Cho C.H."/>
            <person name="Yoon H.S."/>
        </authorList>
    </citation>
    <scope>NUCLEOTIDE SEQUENCE [LARGE SCALE GENOMIC DNA]</scope>
    <source>
        <strain evidence="10 11">DBV 063 E5</strain>
    </source>
</reference>
<evidence type="ECO:0000256" key="2">
    <source>
        <dbReference type="ARBA" id="ARBA00004680"/>
    </source>
</evidence>
<evidence type="ECO:0000256" key="4">
    <source>
        <dbReference type="ARBA" id="ARBA00007422"/>
    </source>
</evidence>
<evidence type="ECO:0000256" key="8">
    <source>
        <dbReference type="ARBA" id="ARBA00023235"/>
    </source>
</evidence>
<gene>
    <name evidence="10" type="ORF">CDCA_CDCA10G2874</name>
</gene>
<dbReference type="InterPro" id="IPR035990">
    <property type="entry name" value="TIM_sf"/>
</dbReference>
<evidence type="ECO:0000256" key="9">
    <source>
        <dbReference type="RuleBase" id="RU363013"/>
    </source>
</evidence>
<dbReference type="PROSITE" id="PS00171">
    <property type="entry name" value="TIM_1"/>
    <property type="match status" value="1"/>
</dbReference>
<evidence type="ECO:0000256" key="6">
    <source>
        <dbReference type="ARBA" id="ARBA00022432"/>
    </source>
</evidence>
<comment type="pathway">
    <text evidence="3 9">Carbohydrate biosynthesis; gluconeogenesis.</text>
</comment>